<dbReference type="Gene3D" id="3.90.1100.10">
    <property type="match status" value="2"/>
</dbReference>
<dbReference type="InterPro" id="IPR042107">
    <property type="entry name" value="DNA-dir_RNA_pol_bsu_ext_1_sf"/>
</dbReference>
<gene>
    <name evidence="6" type="primary">rpoB</name>
    <name evidence="15" type="ORF">SAMN06265340_10957</name>
</gene>
<evidence type="ECO:0000256" key="8">
    <source>
        <dbReference type="RuleBase" id="RU363031"/>
    </source>
</evidence>
<dbReference type="InterPro" id="IPR014724">
    <property type="entry name" value="RNA_pol_RPB2_OB-fold"/>
</dbReference>
<dbReference type="InterPro" id="IPR037034">
    <property type="entry name" value="RNA_pol_Rpb2_2_sf"/>
</dbReference>
<sequence length="1454" mass="163646">MSEMQTTKITTGIKKEKSLPRKTFADRQEVLPIPDLLEFPFESYERFLQLNKHPEKRENTGLESAFRQAFPIIDETSGVEIHYKGYEIGDWYCKCGKYNGLGGKGVVCPNCGMEVVFRPKYTPDECIERGISYTAPLRVLFELHVWQKDPKTGEKIAPIIKENKMYFGEIPLMTERGTFIINGTQKVVVSQLHRSPGLFFKKEISKTTTVARTIDIASIIPAMGSWIEFEVPHNDVLYVKIDRKRRFLGTYLLRAFGVTTDEQIIDLFYKDVVETFRIVDGHIVDENGEVKTNEDMLGYYLIEDIVDPETGEVIQEAYEELSTSSRKLPEGAEFKAVHRKATPYGAVIINTLRKERKDRVREKIEDPLIAAYVEIFRKVRPGDTATVEGAKKLFETMFFSTKHYDLSRVGRAKVNEKVYPHEKLKEITKEDLTSIDWLPPLRIAEDIKNEEGDIVVPKGTFLDREVAIKLLEISGVEKFAVEPDYDEAGRLLHKADIVGTVKALLEVHAGIRDYDDIDHLGNRRVRGVGELAEIAFKSGLFKLEKAVREKLSVADVESVMPQDLINPRTAINPLNEFFNLTQLCQFMDQTNPLSETTHKRRLSALGPGGLTRERAGFEVRDVHPSHYGRICPIETPEGQNIGLINSLTTYGKINWLGFLETPYRKVVNGKVTDEIVYMTADEEENYIIAQANAPVDEEGNLTSDMVMARHKAEFKLVKKEEVQFMDVSPKQVFSVSASLIPFLEHDDANRALMGSNMQRQAVPLVKTEAPLVATGMEKPVALFSRGAVVAKRSGVVESVTADKIIVKVDPEEITEGGLSVDTGFDVYELKKFKKSNQKTCINQRPIVKKGQRVEKGQIIADGPSMDNGELALGKNVLIAFIPWRGYNFEDAILVSERLLKDDVYTSIHIQELECEAVETKLGREEITRDIPGVPEALLRNLDESGIVRIGTYVKPGDILVGKVTPKGEQVLTPEEKLLQAIFGEKAKGVKDSSLYVPHGIEGVVIDVKILSRKGEKKDVRTQLIESEEKAKLERAKQEEINLVKEDRDRRAAELILGKAVKEDVYDANGNILISAGEKITEDKVRDVVFFALRKPSIIDDSKVEKKLKEIRIKAVDKIALIENIYEEKKKALEMGHDLPAGVNKVVKVYIATKRKLTVGDKMAGRHGNKGVVSQIRPVEDMPFLEDGTPIDITLNPLGVPSRMNVGQILETHLGLAAKELGKKIDKLLKVGLDMVREEIKAIYNDENISKLIDSLSDDELREVAKKLAKGIRFESPIFMGAKEEEIKRLLKRAGLPETGRLTVYDGLTGEPFDQDVTVGYMYMLKLIHLADDKIHARSTGPYSLITQQPLGGKAQFGGQRFGEMEVWALEAYGAAYTLQEMLTVKSDDVEGRSRVYESIVKGKYSFEPGLPESFNVLVRELKALALDVKFIKQIEEVEEQKSEAEKLFEDKEEK</sequence>
<dbReference type="Pfam" id="PF04565">
    <property type="entry name" value="RNA_pol_Rpb2_3"/>
    <property type="match status" value="1"/>
</dbReference>
<dbReference type="HAMAP" id="MF_01321">
    <property type="entry name" value="RNApol_bact_RpoB"/>
    <property type="match status" value="1"/>
</dbReference>
<dbReference type="Pfam" id="PF04560">
    <property type="entry name" value="RNA_pol_Rpb2_7"/>
    <property type="match status" value="1"/>
</dbReference>
<dbReference type="InterPro" id="IPR007644">
    <property type="entry name" value="RNA_pol_bsu_protrusion"/>
</dbReference>
<dbReference type="RefSeq" id="WP_089323356.1">
    <property type="nucleotide sequence ID" value="NZ_FZOB01000009.1"/>
</dbReference>
<dbReference type="InterPro" id="IPR007641">
    <property type="entry name" value="RNA_pol_Rpb2_7"/>
</dbReference>
<protein>
    <recommendedName>
        <fullName evidence="6 8">DNA-directed RNA polymerase subunit beta</fullName>
        <shortName evidence="6">RNAP subunit beta</shortName>
        <ecNumber evidence="6 8">2.7.7.6</ecNumber>
    </recommendedName>
    <alternativeName>
        <fullName evidence="6">RNA polymerase subunit beta</fullName>
    </alternativeName>
    <alternativeName>
        <fullName evidence="6">Transcriptase subunit beta</fullName>
    </alternativeName>
</protein>
<accession>A0A238ZMN5</accession>
<dbReference type="InterPro" id="IPR010243">
    <property type="entry name" value="RNA_pol_bsu_bac"/>
</dbReference>
<comment type="function">
    <text evidence="6 8">DNA-dependent RNA polymerase catalyzes the transcription of DNA into RNA using the four ribonucleoside triphosphates as substrates.</text>
</comment>
<dbReference type="GO" id="GO:0000428">
    <property type="term" value="C:DNA-directed RNA polymerase complex"/>
    <property type="evidence" value="ECO:0007669"/>
    <property type="project" value="UniProtKB-KW"/>
</dbReference>
<evidence type="ECO:0000259" key="12">
    <source>
        <dbReference type="Pfam" id="PF04563"/>
    </source>
</evidence>
<dbReference type="EMBL" id="FZOB01000009">
    <property type="protein sequence ID" value="SNR83964.1"/>
    <property type="molecule type" value="Genomic_DNA"/>
</dbReference>
<dbReference type="Pfam" id="PF04561">
    <property type="entry name" value="RNA_pol_Rpb2_2"/>
    <property type="match status" value="1"/>
</dbReference>
<dbReference type="PANTHER" id="PTHR20856">
    <property type="entry name" value="DNA-DIRECTED RNA POLYMERASE I SUBUNIT 2"/>
    <property type="match status" value="1"/>
</dbReference>
<dbReference type="Gene3D" id="2.40.50.150">
    <property type="match status" value="1"/>
</dbReference>
<evidence type="ECO:0000256" key="4">
    <source>
        <dbReference type="ARBA" id="ARBA00023163"/>
    </source>
</evidence>
<evidence type="ECO:0000313" key="15">
    <source>
        <dbReference type="EMBL" id="SNR83964.1"/>
    </source>
</evidence>
<dbReference type="InterPro" id="IPR015712">
    <property type="entry name" value="DNA-dir_RNA_pol_su2"/>
</dbReference>
<dbReference type="InterPro" id="IPR007645">
    <property type="entry name" value="RNA_pol_Rpb2_3"/>
</dbReference>
<dbReference type="Pfam" id="PF00562">
    <property type="entry name" value="RNA_pol_Rpb2_6"/>
    <property type="match status" value="1"/>
</dbReference>
<dbReference type="NCBIfam" id="NF001616">
    <property type="entry name" value="PRK00405.1"/>
    <property type="match status" value="1"/>
</dbReference>
<evidence type="ECO:0000256" key="3">
    <source>
        <dbReference type="ARBA" id="ARBA00022695"/>
    </source>
</evidence>
<dbReference type="SUPFAM" id="SSF64484">
    <property type="entry name" value="beta and beta-prime subunits of DNA dependent RNA-polymerase"/>
    <property type="match status" value="1"/>
</dbReference>
<dbReference type="OrthoDB" id="9803954at2"/>
<keyword evidence="3 6" id="KW-0548">Nucleotidyltransferase</keyword>
<dbReference type="Pfam" id="PF10385">
    <property type="entry name" value="RNA_pol_Rpb2_45"/>
    <property type="match status" value="1"/>
</dbReference>
<evidence type="ECO:0000256" key="6">
    <source>
        <dbReference type="HAMAP-Rule" id="MF_01321"/>
    </source>
</evidence>
<comment type="catalytic activity">
    <reaction evidence="5 6 8">
        <text>RNA(n) + a ribonucleoside 5'-triphosphate = RNA(n+1) + diphosphate</text>
        <dbReference type="Rhea" id="RHEA:21248"/>
        <dbReference type="Rhea" id="RHEA-COMP:14527"/>
        <dbReference type="Rhea" id="RHEA-COMP:17342"/>
        <dbReference type="ChEBI" id="CHEBI:33019"/>
        <dbReference type="ChEBI" id="CHEBI:61557"/>
        <dbReference type="ChEBI" id="CHEBI:140395"/>
        <dbReference type="EC" id="2.7.7.6"/>
    </reaction>
</comment>
<dbReference type="Gene3D" id="3.90.1110.10">
    <property type="entry name" value="RNA polymerase Rpb2, domain 2"/>
    <property type="match status" value="2"/>
</dbReference>
<evidence type="ECO:0000313" key="16">
    <source>
        <dbReference type="Proteomes" id="UP000198405"/>
    </source>
</evidence>
<feature type="domain" description="DNA-directed RNA polymerase beta subunit external 1" evidence="14">
    <location>
        <begin position="663"/>
        <end position="728"/>
    </location>
</feature>
<evidence type="ECO:0000259" key="14">
    <source>
        <dbReference type="Pfam" id="PF10385"/>
    </source>
</evidence>
<feature type="domain" description="DNA-directed RNA polymerase subunit 2 hybrid-binding" evidence="9">
    <location>
        <begin position="789"/>
        <end position="1355"/>
    </location>
</feature>
<feature type="domain" description="RNA polymerase Rpb2" evidence="10">
    <location>
        <begin position="1357"/>
        <end position="1432"/>
    </location>
</feature>
<evidence type="ECO:0000259" key="9">
    <source>
        <dbReference type="Pfam" id="PF00562"/>
    </source>
</evidence>
<reference evidence="16" key="1">
    <citation type="submission" date="2017-06" db="EMBL/GenBank/DDBJ databases">
        <authorList>
            <person name="Varghese N."/>
            <person name="Submissions S."/>
        </authorList>
    </citation>
    <scope>NUCLEOTIDE SEQUENCE [LARGE SCALE GENOMIC DNA]</scope>
    <source>
        <strain evidence="16">DSM 15668</strain>
    </source>
</reference>
<keyword evidence="4 6" id="KW-0804">Transcription</keyword>
<dbReference type="NCBIfam" id="TIGR02013">
    <property type="entry name" value="rpoB"/>
    <property type="match status" value="1"/>
</dbReference>
<name>A0A238ZMN5_9BACT</name>
<feature type="domain" description="RNA polymerase Rpb2" evidence="11">
    <location>
        <begin position="489"/>
        <end position="526"/>
    </location>
</feature>
<dbReference type="Gene3D" id="2.40.270.10">
    <property type="entry name" value="DNA-directed RNA polymerase, subunit 2, domain 6"/>
    <property type="match status" value="2"/>
</dbReference>
<proteinExistence type="inferred from homology"/>
<keyword evidence="2 6" id="KW-0808">Transferase</keyword>
<keyword evidence="16" id="KW-1185">Reference proteome</keyword>
<comment type="similarity">
    <text evidence="6 7">Belongs to the RNA polymerase beta chain family.</text>
</comment>
<feature type="domain" description="RNA polymerase beta subunit protrusion" evidence="12">
    <location>
        <begin position="116"/>
        <end position="567"/>
    </location>
</feature>
<dbReference type="Gene3D" id="2.30.150.10">
    <property type="entry name" value="DNA-directed RNA polymerase, beta subunit, external 1 domain"/>
    <property type="match status" value="1"/>
</dbReference>
<dbReference type="InterPro" id="IPR037033">
    <property type="entry name" value="DNA-dir_RNAP_su2_hyb_sf"/>
</dbReference>
<dbReference type="Gene3D" id="2.40.50.100">
    <property type="match status" value="1"/>
</dbReference>
<dbReference type="GO" id="GO:0032549">
    <property type="term" value="F:ribonucleoside binding"/>
    <property type="evidence" value="ECO:0007669"/>
    <property type="project" value="InterPro"/>
</dbReference>
<dbReference type="GO" id="GO:0003899">
    <property type="term" value="F:DNA-directed RNA polymerase activity"/>
    <property type="evidence" value="ECO:0007669"/>
    <property type="project" value="UniProtKB-UniRule"/>
</dbReference>
<feature type="domain" description="RNA polymerase Rpb2" evidence="13">
    <location>
        <begin position="585"/>
        <end position="653"/>
    </location>
</feature>
<evidence type="ECO:0000256" key="5">
    <source>
        <dbReference type="ARBA" id="ARBA00048552"/>
    </source>
</evidence>
<dbReference type="InterPro" id="IPR019462">
    <property type="entry name" value="DNA-dir_RNA_pol_bsu_external_1"/>
</dbReference>
<dbReference type="Pfam" id="PF04563">
    <property type="entry name" value="RNA_pol_Rpb2_1"/>
    <property type="match status" value="1"/>
</dbReference>
<evidence type="ECO:0000256" key="7">
    <source>
        <dbReference type="RuleBase" id="RU000434"/>
    </source>
</evidence>
<keyword evidence="1 6" id="KW-0240">DNA-directed RNA polymerase</keyword>
<comment type="subunit">
    <text evidence="6 8">The RNAP catalytic core consists of 2 alpha, 1 beta, 1 beta' and 1 omega subunit. When a sigma factor is associated with the core the holoenzyme is formed, which can initiate transcription.</text>
</comment>
<dbReference type="Proteomes" id="UP000198405">
    <property type="component" value="Unassembled WGS sequence"/>
</dbReference>
<dbReference type="InterPro" id="IPR007120">
    <property type="entry name" value="DNA-dir_RNAP_su2_dom"/>
</dbReference>
<evidence type="ECO:0000259" key="11">
    <source>
        <dbReference type="Pfam" id="PF04561"/>
    </source>
</evidence>
<dbReference type="GO" id="GO:0003677">
    <property type="term" value="F:DNA binding"/>
    <property type="evidence" value="ECO:0007669"/>
    <property type="project" value="UniProtKB-UniRule"/>
</dbReference>
<dbReference type="Gene3D" id="3.90.1800.10">
    <property type="entry name" value="RNA polymerase alpha subunit dimerisation domain"/>
    <property type="match status" value="1"/>
</dbReference>
<dbReference type="InterPro" id="IPR007121">
    <property type="entry name" value="RNA_pol_bsu_CS"/>
</dbReference>
<dbReference type="FunFam" id="3.90.1800.10:FF:000001">
    <property type="entry name" value="DNA-directed RNA polymerase subunit beta"/>
    <property type="match status" value="1"/>
</dbReference>
<dbReference type="GO" id="GO:0006351">
    <property type="term" value="P:DNA-templated transcription"/>
    <property type="evidence" value="ECO:0007669"/>
    <property type="project" value="UniProtKB-UniRule"/>
</dbReference>
<evidence type="ECO:0000256" key="1">
    <source>
        <dbReference type="ARBA" id="ARBA00022478"/>
    </source>
</evidence>
<dbReference type="EC" id="2.7.7.6" evidence="6 8"/>
<dbReference type="CDD" id="cd00653">
    <property type="entry name" value="RNA_pol_B_RPB2"/>
    <property type="match status" value="1"/>
</dbReference>
<evidence type="ECO:0000259" key="13">
    <source>
        <dbReference type="Pfam" id="PF04565"/>
    </source>
</evidence>
<dbReference type="InterPro" id="IPR007642">
    <property type="entry name" value="RNA_pol_Rpb2_2"/>
</dbReference>
<evidence type="ECO:0000256" key="2">
    <source>
        <dbReference type="ARBA" id="ARBA00022679"/>
    </source>
</evidence>
<evidence type="ECO:0000259" key="10">
    <source>
        <dbReference type="Pfam" id="PF04560"/>
    </source>
</evidence>
<organism evidence="15 16">
    <name type="scientific">Desulfurobacterium atlanticum</name>
    <dbReference type="NCBI Taxonomy" id="240169"/>
    <lineage>
        <taxon>Bacteria</taxon>
        <taxon>Pseudomonadati</taxon>
        <taxon>Aquificota</taxon>
        <taxon>Aquificia</taxon>
        <taxon>Desulfurobacteriales</taxon>
        <taxon>Desulfurobacteriaceae</taxon>
        <taxon>Desulfurobacterium</taxon>
    </lineage>
</organism>
<dbReference type="PROSITE" id="PS01166">
    <property type="entry name" value="RNA_POL_BETA"/>
    <property type="match status" value="1"/>
</dbReference>